<sequence length="484" mass="57199">MRRLLKNTTQRRLAIIGVLRDLIGWQNPEMIADLLDCSMKTILSDVEAINEHWGEHVGVEYSRTNGLRLNDALHNKTRQLARNLMEESEAFTFLERIFFQPNEDMDYWINELYISEATFYRMIKQIDKVLKEKGLVLERRPFRITAKNERWVRVFYVQLLLEKYGLNEWPFDLEHERVIDFIRNANRSFDIVYNDREILESSYLLAVIIVRTSQGFVLTENEKMNLNQALIDKILTLRPAADRIVYGTQYNVTNQWYYEVANSLFCSCFITRFEPSCQITLRYLESFLRELELVHELTLTEERRKKILQKLLQLQAAYQVCPYPRSILFDSAAYFSRNAKQQYPHFTKYVHQLLLRMERTHSDPWFSQFYFAVLTILFKEWEGLAHSLDVHSAKVQILVVSDSGISHAEMLAELIRNRFYYLVGIEAHQGSILDFSPDESFKKYDLVIANYPIKDYSYGNLKIVDDFLTESDLSSIGSFIKNIH</sequence>
<gene>
    <name evidence="4" type="ORF">JZO85_05560</name>
</gene>
<dbReference type="PANTHER" id="PTHR30185">
    <property type="entry name" value="CRYPTIC BETA-GLUCOSIDE BGL OPERON ANTITERMINATOR"/>
    <property type="match status" value="1"/>
</dbReference>
<protein>
    <submittedName>
        <fullName evidence="4">Helix-turn-helix domain-containing protein</fullName>
    </submittedName>
</protein>
<evidence type="ECO:0000256" key="1">
    <source>
        <dbReference type="ARBA" id="ARBA00023015"/>
    </source>
</evidence>
<keyword evidence="1" id="KW-0805">Transcription regulation</keyword>
<dbReference type="Pfam" id="PF05043">
    <property type="entry name" value="Mga"/>
    <property type="match status" value="1"/>
</dbReference>
<evidence type="ECO:0000256" key="2">
    <source>
        <dbReference type="ARBA" id="ARBA00023163"/>
    </source>
</evidence>
<comment type="caution">
    <text evidence="4">The sequence shown here is derived from an EMBL/GenBank/DDBJ whole genome shotgun (WGS) entry which is preliminary data.</text>
</comment>
<evidence type="ECO:0000313" key="5">
    <source>
        <dbReference type="Proteomes" id="UP000664495"/>
    </source>
</evidence>
<reference evidence="4 5" key="1">
    <citation type="submission" date="2021-03" db="EMBL/GenBank/DDBJ databases">
        <title>Enterococcal diversity collection.</title>
        <authorList>
            <person name="Gilmore M.S."/>
            <person name="Schwartzman J."/>
            <person name="Van Tyne D."/>
            <person name="Martin M."/>
            <person name="Earl A.M."/>
            <person name="Manson A.L."/>
            <person name="Straub T."/>
            <person name="Salamzade R."/>
            <person name="Saavedra J."/>
            <person name="Lebreton F."/>
            <person name="Prichula J."/>
            <person name="Schaufler K."/>
            <person name="Gaca A."/>
            <person name="Sgardioli B."/>
            <person name="Wagenaar J."/>
            <person name="Strong T."/>
        </authorList>
    </citation>
    <scope>NUCLEOTIDE SEQUENCE [LARGE SCALE GENOMIC DNA]</scope>
    <source>
        <strain evidence="4 5">MJM16</strain>
    </source>
</reference>
<dbReference type="Proteomes" id="UP000664495">
    <property type="component" value="Unassembled WGS sequence"/>
</dbReference>
<proteinExistence type="predicted"/>
<evidence type="ECO:0000313" key="4">
    <source>
        <dbReference type="EMBL" id="MBO0451727.1"/>
    </source>
</evidence>
<dbReference type="InterPro" id="IPR007737">
    <property type="entry name" value="Mga_HTH"/>
</dbReference>
<accession>A0ABS3HFD3</accession>
<dbReference type="EMBL" id="JAFLVR010000011">
    <property type="protein sequence ID" value="MBO0451727.1"/>
    <property type="molecule type" value="Genomic_DNA"/>
</dbReference>
<keyword evidence="2" id="KW-0804">Transcription</keyword>
<feature type="domain" description="Mga helix-turn-helix" evidence="3">
    <location>
        <begin position="77"/>
        <end position="159"/>
    </location>
</feature>
<evidence type="ECO:0000259" key="3">
    <source>
        <dbReference type="Pfam" id="PF05043"/>
    </source>
</evidence>
<dbReference type="InterPro" id="IPR050661">
    <property type="entry name" value="BglG_antiterminators"/>
</dbReference>
<dbReference type="RefSeq" id="WP_207107503.1">
    <property type="nucleotide sequence ID" value="NZ_JAFLVR010000011.1"/>
</dbReference>
<dbReference type="PANTHER" id="PTHR30185:SF18">
    <property type="entry name" value="TRANSCRIPTIONAL REGULATOR MTLR"/>
    <property type="match status" value="1"/>
</dbReference>
<organism evidence="4 5">
    <name type="scientific">Candidatus Enterococcus murrayae</name>
    <dbReference type="NCBI Taxonomy" id="2815321"/>
    <lineage>
        <taxon>Bacteria</taxon>
        <taxon>Bacillati</taxon>
        <taxon>Bacillota</taxon>
        <taxon>Bacilli</taxon>
        <taxon>Lactobacillales</taxon>
        <taxon>Enterococcaceae</taxon>
        <taxon>Enterococcus</taxon>
    </lineage>
</organism>
<name>A0ABS3HFD3_9ENTE</name>
<keyword evidence="5" id="KW-1185">Reference proteome</keyword>